<dbReference type="Pfam" id="PF01221">
    <property type="entry name" value="Dynein_light"/>
    <property type="match status" value="1"/>
</dbReference>
<feature type="region of interest" description="Disordered" evidence="1">
    <location>
        <begin position="62"/>
        <end position="108"/>
    </location>
</feature>
<evidence type="ECO:0000313" key="2">
    <source>
        <dbReference type="EMBL" id="KAA8521794.1"/>
    </source>
</evidence>
<dbReference type="Proteomes" id="UP000325577">
    <property type="component" value="Linkage Group LG5"/>
</dbReference>
<accession>A0A5J4ZV75</accession>
<dbReference type="EMBL" id="CM018048">
    <property type="protein sequence ID" value="KAA8521794.1"/>
    <property type="molecule type" value="Genomic_DNA"/>
</dbReference>
<dbReference type="InterPro" id="IPR037177">
    <property type="entry name" value="DLC_sf"/>
</dbReference>
<dbReference type="OrthoDB" id="10033309at2759"/>
<keyword evidence="3" id="KW-1185">Reference proteome</keyword>
<reference evidence="2 3" key="1">
    <citation type="submission" date="2019-09" db="EMBL/GenBank/DDBJ databases">
        <title>A chromosome-level genome assembly of the Chinese tupelo Nyssa sinensis.</title>
        <authorList>
            <person name="Yang X."/>
            <person name="Kang M."/>
            <person name="Yang Y."/>
            <person name="Xiong H."/>
            <person name="Wang M."/>
            <person name="Zhang Z."/>
            <person name="Wang Z."/>
            <person name="Wu H."/>
            <person name="Ma T."/>
            <person name="Liu J."/>
            <person name="Xi Z."/>
        </authorList>
    </citation>
    <scope>NUCLEOTIDE SEQUENCE [LARGE SCALE GENOMIC DNA]</scope>
    <source>
        <strain evidence="2">J267</strain>
        <tissue evidence="2">Leaf</tissue>
    </source>
</reference>
<dbReference type="SMART" id="SM01375">
    <property type="entry name" value="Dynein_light"/>
    <property type="match status" value="1"/>
</dbReference>
<proteinExistence type="predicted"/>
<sequence length="153" mass="17347">MLEGKAVIEDTDMPVKMQARALASACQALDLYDVFDYVSIATHIKKEFDKITQHQSLSHRVSHQVLSSVPSSQPNPSQQPQSAAALVRLSSRSSPTWHQQSHHRDHRPYRRLTTVHCDSTFKWVRPERVGPHDIELHLRHHLVAQGGNSFTTS</sequence>
<dbReference type="Gene3D" id="3.30.740.10">
    <property type="entry name" value="Protein Inhibitor Of Neuronal Nitric Oxide Synthase"/>
    <property type="match status" value="1"/>
</dbReference>
<dbReference type="SUPFAM" id="SSF54648">
    <property type="entry name" value="DLC"/>
    <property type="match status" value="1"/>
</dbReference>
<gene>
    <name evidence="2" type="ORF">F0562_012467</name>
</gene>
<name>A0A5J4ZV75_9ASTE</name>
<dbReference type="GO" id="GO:0007017">
    <property type="term" value="P:microtubule-based process"/>
    <property type="evidence" value="ECO:0007669"/>
    <property type="project" value="InterPro"/>
</dbReference>
<evidence type="ECO:0000256" key="1">
    <source>
        <dbReference type="SAM" id="MobiDB-lite"/>
    </source>
</evidence>
<organism evidence="2 3">
    <name type="scientific">Nyssa sinensis</name>
    <dbReference type="NCBI Taxonomy" id="561372"/>
    <lineage>
        <taxon>Eukaryota</taxon>
        <taxon>Viridiplantae</taxon>
        <taxon>Streptophyta</taxon>
        <taxon>Embryophyta</taxon>
        <taxon>Tracheophyta</taxon>
        <taxon>Spermatophyta</taxon>
        <taxon>Magnoliopsida</taxon>
        <taxon>eudicotyledons</taxon>
        <taxon>Gunneridae</taxon>
        <taxon>Pentapetalae</taxon>
        <taxon>asterids</taxon>
        <taxon>Cornales</taxon>
        <taxon>Nyssaceae</taxon>
        <taxon>Nyssa</taxon>
    </lineage>
</organism>
<dbReference type="GO" id="GO:0030286">
    <property type="term" value="C:dynein complex"/>
    <property type="evidence" value="ECO:0007669"/>
    <property type="project" value="InterPro"/>
</dbReference>
<feature type="compositionally biased region" description="Low complexity" evidence="1">
    <location>
        <begin position="63"/>
        <end position="94"/>
    </location>
</feature>
<evidence type="ECO:0000313" key="3">
    <source>
        <dbReference type="Proteomes" id="UP000325577"/>
    </source>
</evidence>
<dbReference type="InterPro" id="IPR001372">
    <property type="entry name" value="Dynein_light_chain_typ-1/2"/>
</dbReference>
<dbReference type="AlphaFoldDB" id="A0A5J4ZV75"/>
<protein>
    <submittedName>
        <fullName evidence="2">Uncharacterized protein</fullName>
    </submittedName>
</protein>